<dbReference type="Proteomes" id="UP001372338">
    <property type="component" value="Unassembled WGS sequence"/>
</dbReference>
<comment type="caution">
    <text evidence="2">The sequence shown here is derived from an EMBL/GenBank/DDBJ whole genome shotgun (WGS) entry which is preliminary data.</text>
</comment>
<sequence>MNSIKSVDEIEQQIMNHKEVLEPLVLRNKECESGVETVDLVIDVTGDDISIDLHDFALAEPDTDDELKGATLASNLQPPRDKGKRLFDSRAHPTDNQQKGKAVTMSPDVERLGKQLFQSPPSDTSNKRQKSTLGTPTHSKVRNVSQKKVKVCSSGKGGRALGKPHGAGIPKLYKTLFRPTSDMELSTKEAQVFAYIFGSALDLNEVLLSIGDILVTRGEFYCFLPGRAISAKMIKLVALKLSVMQHYYTGITTWCFPPDFAEEVIAGNDLDFMLEKYARRWIHACDALKFCAVIQAIVSAPYFGANIHSCEEFCDWEMMDARGIPNCGNR</sequence>
<gene>
    <name evidence="2" type="ORF">RIF29_07797</name>
</gene>
<feature type="compositionally biased region" description="Basic residues" evidence="1">
    <location>
        <begin position="139"/>
        <end position="148"/>
    </location>
</feature>
<accession>A0AAN9PBJ5</accession>
<reference evidence="2 3" key="1">
    <citation type="submission" date="2024-01" db="EMBL/GenBank/DDBJ databases">
        <title>The genomes of 5 underutilized Papilionoideae crops provide insights into root nodulation and disease resistanc.</title>
        <authorList>
            <person name="Yuan L."/>
        </authorList>
    </citation>
    <scope>NUCLEOTIDE SEQUENCE [LARGE SCALE GENOMIC DNA]</scope>
    <source>
        <strain evidence="2">ZHUSHIDOU_FW_LH</strain>
        <tissue evidence="2">Leaf</tissue>
    </source>
</reference>
<feature type="compositionally biased region" description="Basic and acidic residues" evidence="1">
    <location>
        <begin position="79"/>
        <end position="93"/>
    </location>
</feature>
<dbReference type="AlphaFoldDB" id="A0AAN9PBJ5"/>
<feature type="region of interest" description="Disordered" evidence="1">
    <location>
        <begin position="70"/>
        <end position="148"/>
    </location>
</feature>
<name>A0AAN9PBJ5_CROPI</name>
<proteinExistence type="predicted"/>
<keyword evidence="3" id="KW-1185">Reference proteome</keyword>
<evidence type="ECO:0000313" key="2">
    <source>
        <dbReference type="EMBL" id="KAK7292101.1"/>
    </source>
</evidence>
<dbReference type="EMBL" id="JAYWIO010000001">
    <property type="protein sequence ID" value="KAK7292101.1"/>
    <property type="molecule type" value="Genomic_DNA"/>
</dbReference>
<evidence type="ECO:0000313" key="3">
    <source>
        <dbReference type="Proteomes" id="UP001372338"/>
    </source>
</evidence>
<organism evidence="2 3">
    <name type="scientific">Crotalaria pallida</name>
    <name type="common">Smooth rattlebox</name>
    <name type="synonym">Crotalaria striata</name>
    <dbReference type="NCBI Taxonomy" id="3830"/>
    <lineage>
        <taxon>Eukaryota</taxon>
        <taxon>Viridiplantae</taxon>
        <taxon>Streptophyta</taxon>
        <taxon>Embryophyta</taxon>
        <taxon>Tracheophyta</taxon>
        <taxon>Spermatophyta</taxon>
        <taxon>Magnoliopsida</taxon>
        <taxon>eudicotyledons</taxon>
        <taxon>Gunneridae</taxon>
        <taxon>Pentapetalae</taxon>
        <taxon>rosids</taxon>
        <taxon>fabids</taxon>
        <taxon>Fabales</taxon>
        <taxon>Fabaceae</taxon>
        <taxon>Papilionoideae</taxon>
        <taxon>50 kb inversion clade</taxon>
        <taxon>genistoids sensu lato</taxon>
        <taxon>core genistoids</taxon>
        <taxon>Crotalarieae</taxon>
        <taxon>Crotalaria</taxon>
    </lineage>
</organism>
<protein>
    <submittedName>
        <fullName evidence="2">Uncharacterized protein</fullName>
    </submittedName>
</protein>
<evidence type="ECO:0000256" key="1">
    <source>
        <dbReference type="SAM" id="MobiDB-lite"/>
    </source>
</evidence>